<protein>
    <submittedName>
        <fullName evidence="3">Type III secretion protein Q</fullName>
    </submittedName>
</protein>
<evidence type="ECO:0000313" key="4">
    <source>
        <dbReference type="Proteomes" id="UP000585507"/>
    </source>
</evidence>
<dbReference type="GO" id="GO:0003774">
    <property type="term" value="F:cytoskeletal motor activity"/>
    <property type="evidence" value="ECO:0007669"/>
    <property type="project" value="InterPro"/>
</dbReference>
<dbReference type="Pfam" id="PF01052">
    <property type="entry name" value="FliMN_C"/>
    <property type="match status" value="1"/>
</dbReference>
<feature type="domain" description="Flagellar motor switch protein FliN-like C-terminal" evidence="2">
    <location>
        <begin position="266"/>
        <end position="334"/>
    </location>
</feature>
<dbReference type="Proteomes" id="UP000585507">
    <property type="component" value="Unassembled WGS sequence"/>
</dbReference>
<dbReference type="PRINTS" id="PR00956">
    <property type="entry name" value="FLGMOTORFLIN"/>
</dbReference>
<dbReference type="PANTHER" id="PTHR30034">
    <property type="entry name" value="FLAGELLAR MOTOR SWITCH PROTEIN FLIM"/>
    <property type="match status" value="1"/>
</dbReference>
<dbReference type="SUPFAM" id="SSF101801">
    <property type="entry name" value="Surface presentation of antigens (SPOA)"/>
    <property type="match status" value="1"/>
</dbReference>
<dbReference type="PANTHER" id="PTHR30034:SF6">
    <property type="entry name" value="YOP PROTEINS TRANSLOCATION PROTEIN Q"/>
    <property type="match status" value="1"/>
</dbReference>
<reference evidence="3 4" key="1">
    <citation type="submission" date="2020-08" db="EMBL/GenBank/DDBJ databases">
        <title>Genomic Encyclopedia of Type Strains, Phase IV (KMG-V): Genome sequencing to study the core and pangenomes of soil and plant-associated prokaryotes.</title>
        <authorList>
            <person name="Whitman W."/>
        </authorList>
    </citation>
    <scope>NUCLEOTIDE SEQUENCE [LARGE SCALE GENOMIC DNA]</scope>
    <source>
        <strain evidence="3 4">SEMIA 4084</strain>
    </source>
</reference>
<evidence type="ECO:0000256" key="1">
    <source>
        <dbReference type="ARBA" id="ARBA00009226"/>
    </source>
</evidence>
<dbReference type="InterPro" id="IPR013385">
    <property type="entry name" value="T3SS_SpaO/YscQ/SpaO"/>
</dbReference>
<dbReference type="Gene3D" id="2.30.330.10">
    <property type="entry name" value="SpoA-like"/>
    <property type="match status" value="1"/>
</dbReference>
<name>A0A7W8XAA6_9HYPH</name>
<dbReference type="GO" id="GO:0071978">
    <property type="term" value="P:bacterial-type flagellum-dependent swarming motility"/>
    <property type="evidence" value="ECO:0007669"/>
    <property type="project" value="TreeGrafter"/>
</dbReference>
<comment type="caution">
    <text evidence="3">The sequence shown here is derived from an EMBL/GenBank/DDBJ whole genome shotgun (WGS) entry which is preliminary data.</text>
</comment>
<dbReference type="InterPro" id="IPR036429">
    <property type="entry name" value="SpoA-like_sf"/>
</dbReference>
<evidence type="ECO:0000313" key="3">
    <source>
        <dbReference type="EMBL" id="MBB5536478.1"/>
    </source>
</evidence>
<comment type="similarity">
    <text evidence="1">Belongs to the FliN/MopA/SpaO family.</text>
</comment>
<dbReference type="RefSeq" id="WP_018328764.1">
    <property type="nucleotide sequence ID" value="NZ_JACHBK010000006.1"/>
</dbReference>
<dbReference type="GO" id="GO:0009425">
    <property type="term" value="C:bacterial-type flagellum basal body"/>
    <property type="evidence" value="ECO:0007669"/>
    <property type="project" value="InterPro"/>
</dbReference>
<dbReference type="EMBL" id="JACHBK010000006">
    <property type="protein sequence ID" value="MBB5536478.1"/>
    <property type="molecule type" value="Genomic_DNA"/>
</dbReference>
<organism evidence="3 4">
    <name type="scientific">Rhizobium giardinii</name>
    <dbReference type="NCBI Taxonomy" id="56731"/>
    <lineage>
        <taxon>Bacteria</taxon>
        <taxon>Pseudomonadati</taxon>
        <taxon>Pseudomonadota</taxon>
        <taxon>Alphaproteobacteria</taxon>
        <taxon>Hyphomicrobiales</taxon>
        <taxon>Rhizobiaceae</taxon>
        <taxon>Rhizobium/Agrobacterium group</taxon>
        <taxon>Rhizobium</taxon>
    </lineage>
</organism>
<gene>
    <name evidence="3" type="ORF">GGD55_003185</name>
</gene>
<dbReference type="InterPro" id="IPR001543">
    <property type="entry name" value="FliN-like_C"/>
</dbReference>
<dbReference type="NCBIfam" id="TIGR02551">
    <property type="entry name" value="SpaO_YscQ"/>
    <property type="match status" value="1"/>
</dbReference>
<keyword evidence="4" id="KW-1185">Reference proteome</keyword>
<proteinExistence type="inferred from homology"/>
<sequence length="336" mass="35812">MRPAFDHVAAVGHPAGNTVPPAREPWQIPFGDSMLAIRPLAPDIATERMGDTARVSLTVAGEPVELLAPATTLKLLVDRLEPLTQWDHLSPPARAAVLEYLFADVLDAVETQAGRQIALTEIGTAPGQGLPGNFGFELVWQGLSLPVCGYFSGALLAGLTRWADRLPRRRLTSLTASVAIRRGYAVLSARELEQLSPGDGILIDPAAAESAMAVTGEHFLATCTLSKEGATLCGPLLMRPKGPMRHFMSNETVDLELQGPPRVSSIGDIPVKIVFDVGRIELPLSELEGIGEGHVFTLDRSKPDAVEIVAQGRIIGRGEIVTLDGLAAVRVTALHD</sequence>
<dbReference type="GO" id="GO:0030254">
    <property type="term" value="P:protein secretion by the type III secretion system"/>
    <property type="evidence" value="ECO:0007669"/>
    <property type="project" value="InterPro"/>
</dbReference>
<dbReference type="AlphaFoldDB" id="A0A7W8XAA6"/>
<accession>A0A7W8XAA6</accession>
<dbReference type="InterPro" id="IPR001172">
    <property type="entry name" value="FliN_T3SS_HrcQb"/>
</dbReference>
<dbReference type="GO" id="GO:0050918">
    <property type="term" value="P:positive chemotaxis"/>
    <property type="evidence" value="ECO:0007669"/>
    <property type="project" value="TreeGrafter"/>
</dbReference>
<evidence type="ECO:0000259" key="2">
    <source>
        <dbReference type="Pfam" id="PF01052"/>
    </source>
</evidence>